<dbReference type="Proteomes" id="UP000308886">
    <property type="component" value="Unassembled WGS sequence"/>
</dbReference>
<gene>
    <name evidence="1" type="ORF">E5358_07545</name>
</gene>
<protein>
    <submittedName>
        <fullName evidence="1">Uncharacterized protein</fullName>
    </submittedName>
</protein>
<organism evidence="1 2">
    <name type="scientific">Palleniella muris</name>
    <dbReference type="NCBI Taxonomy" id="3038145"/>
    <lineage>
        <taxon>Bacteria</taxon>
        <taxon>Pseudomonadati</taxon>
        <taxon>Bacteroidota</taxon>
        <taxon>Bacteroidia</taxon>
        <taxon>Bacteroidales</taxon>
        <taxon>Prevotellaceae</taxon>
        <taxon>Palleniella</taxon>
    </lineage>
</organism>
<evidence type="ECO:0000313" key="1">
    <source>
        <dbReference type="EMBL" id="TGX82389.1"/>
    </source>
</evidence>
<comment type="caution">
    <text evidence="1">The sequence shown here is derived from an EMBL/GenBank/DDBJ whole genome shotgun (WGS) entry which is preliminary data.</text>
</comment>
<reference evidence="1" key="1">
    <citation type="submission" date="2019-04" db="EMBL/GenBank/DDBJ databases">
        <title>Microbes associate with the intestines of laboratory mice.</title>
        <authorList>
            <person name="Navarre W."/>
            <person name="Wong E."/>
            <person name="Huang K."/>
            <person name="Tropini C."/>
            <person name="Ng K."/>
            <person name="Yu B."/>
        </authorList>
    </citation>
    <scope>NUCLEOTIDE SEQUENCE</scope>
    <source>
        <strain evidence="1">NM73_A23</strain>
    </source>
</reference>
<proteinExistence type="predicted"/>
<evidence type="ECO:0000313" key="2">
    <source>
        <dbReference type="Proteomes" id="UP000308886"/>
    </source>
</evidence>
<sequence length="135" mass="15224">MKRMRFIMLLTAFCFLATGCNKGESLEEIEARAGNTAVEYYKLLLAENYEDFVNGMLGGDSLPPVYKEQMVANAAMFVKQQVDEHKGIKEITLSSCKADTANHTADAFLYLHFADSQKEVVNVPLVERNGVWYMK</sequence>
<accession>A0AC61QQU2</accession>
<dbReference type="EMBL" id="SRZC01000010">
    <property type="protein sequence ID" value="TGX82389.1"/>
    <property type="molecule type" value="Genomic_DNA"/>
</dbReference>
<keyword evidence="2" id="KW-1185">Reference proteome</keyword>
<name>A0AC61QQU2_9BACT</name>